<evidence type="ECO:0000313" key="4">
    <source>
        <dbReference type="EMBL" id="ANI13461.1"/>
    </source>
</evidence>
<dbReference type="EMBL" id="CP015878">
    <property type="protein sequence ID" value="ANI13461.1"/>
    <property type="molecule type" value="Genomic_DNA"/>
</dbReference>
<dbReference type="CDD" id="cd12797">
    <property type="entry name" value="M23_peptidase"/>
    <property type="match status" value="1"/>
</dbReference>
<dbReference type="GO" id="GO:0004222">
    <property type="term" value="F:metalloendopeptidase activity"/>
    <property type="evidence" value="ECO:0007669"/>
    <property type="project" value="TreeGrafter"/>
</dbReference>
<feature type="transmembrane region" description="Helical" evidence="2">
    <location>
        <begin position="24"/>
        <end position="46"/>
    </location>
</feature>
<evidence type="ECO:0000256" key="1">
    <source>
        <dbReference type="ARBA" id="ARBA00022729"/>
    </source>
</evidence>
<dbReference type="PANTHER" id="PTHR21666:SF289">
    <property type="entry name" value="L-ALA--D-GLU ENDOPEPTIDASE"/>
    <property type="match status" value="1"/>
</dbReference>
<proteinExistence type="predicted"/>
<reference evidence="4 5" key="1">
    <citation type="submission" date="2016-05" db="EMBL/GenBank/DDBJ databases">
        <title>Genome Sequence of Pseudomonas citronellolis Strain SJTE-3, an Estrogens and Persistent Organic Pollutants degradation strain.</title>
        <authorList>
            <person name="Liang R."/>
        </authorList>
    </citation>
    <scope>NUCLEOTIDE SEQUENCE [LARGE SCALE GENOMIC DNA]</scope>
    <source>
        <strain evidence="4 5">SJTE-3</strain>
    </source>
</reference>
<dbReference type="Gene3D" id="2.70.70.10">
    <property type="entry name" value="Glucose Permease (Domain IIA)"/>
    <property type="match status" value="1"/>
</dbReference>
<gene>
    <name evidence="4" type="ORF">A9C11_05445</name>
</gene>
<keyword evidence="2" id="KW-1133">Transmembrane helix</keyword>
<evidence type="ECO:0000259" key="3">
    <source>
        <dbReference type="Pfam" id="PF01551"/>
    </source>
</evidence>
<evidence type="ECO:0000256" key="2">
    <source>
        <dbReference type="SAM" id="Phobius"/>
    </source>
</evidence>
<keyword evidence="2" id="KW-0472">Membrane</keyword>
<evidence type="ECO:0000313" key="5">
    <source>
        <dbReference type="Proteomes" id="UP000077748"/>
    </source>
</evidence>
<keyword evidence="1" id="KW-0732">Signal</keyword>
<organism evidence="4 5">
    <name type="scientific">Pseudomonas citronellolis</name>
    <dbReference type="NCBI Taxonomy" id="53408"/>
    <lineage>
        <taxon>Bacteria</taxon>
        <taxon>Pseudomonadati</taxon>
        <taxon>Pseudomonadota</taxon>
        <taxon>Gammaproteobacteria</taxon>
        <taxon>Pseudomonadales</taxon>
        <taxon>Pseudomonadaceae</taxon>
        <taxon>Pseudomonas</taxon>
    </lineage>
</organism>
<protein>
    <submittedName>
        <fullName evidence="4">Peptidase M23</fullName>
    </submittedName>
</protein>
<dbReference type="Proteomes" id="UP000077748">
    <property type="component" value="Chromosome"/>
</dbReference>
<accession>A0A1A9K7N4</accession>
<dbReference type="InterPro" id="IPR050570">
    <property type="entry name" value="Cell_wall_metabolism_enzyme"/>
</dbReference>
<name>A0A1A9K7N4_9PSED</name>
<dbReference type="RefSeq" id="WP_064582064.1">
    <property type="nucleotide sequence ID" value="NZ_CP015878.1"/>
</dbReference>
<dbReference type="AlphaFoldDB" id="A0A1A9K7N4"/>
<dbReference type="SUPFAM" id="SSF51261">
    <property type="entry name" value="Duplicated hybrid motif"/>
    <property type="match status" value="1"/>
</dbReference>
<sequence>MHGLSPSGQALTREALRLVNPRRFLGLALAGAAALALLAFAAGLWLGRVMAPPAPLAEAAPQQTPEQRFAVARLGELAGRLQVLEKDAAYLLKVVDGHEDIARKLARIDPGLVPEQAPARGADGEGGLLLPPRPCQAAPLVDVQQGTAAARCLRRQLDLLLDAVSRRNADFLAIPTHRPVDKARLGSAFGNRVDPFNRRLAFHSGLDFAAPGGTGIQAAAGGRVVAAGPFSSYGIRVEIDHGNGLLTRYAHLSRAEVRVGDVVMPGQRIAAMGSTGRSTGSHLHFEVLYRGEFVDPQHFLSLGDMEKALDALAQD</sequence>
<dbReference type="Pfam" id="PF01551">
    <property type="entry name" value="Peptidase_M23"/>
    <property type="match status" value="1"/>
</dbReference>
<dbReference type="FunFam" id="2.70.70.10:FF:000006">
    <property type="entry name" value="M23 family peptidase"/>
    <property type="match status" value="1"/>
</dbReference>
<keyword evidence="2" id="KW-0812">Transmembrane</keyword>
<feature type="domain" description="M23ase beta-sheet core" evidence="3">
    <location>
        <begin position="202"/>
        <end position="296"/>
    </location>
</feature>
<dbReference type="PANTHER" id="PTHR21666">
    <property type="entry name" value="PEPTIDASE-RELATED"/>
    <property type="match status" value="1"/>
</dbReference>
<dbReference type="InterPro" id="IPR016047">
    <property type="entry name" value="M23ase_b-sheet_dom"/>
</dbReference>
<dbReference type="InterPro" id="IPR011055">
    <property type="entry name" value="Dup_hybrid_motif"/>
</dbReference>